<accession>M2MAQ9</accession>
<dbReference type="HOGENOM" id="CLU_2542224_0_0_1"/>
<protein>
    <submittedName>
        <fullName evidence="1">Uncharacterized protein</fullName>
    </submittedName>
</protein>
<reference evidence="1 2" key="1">
    <citation type="journal article" date="2012" name="PLoS Pathog.">
        <title>Diverse lifestyles and strategies of plant pathogenesis encoded in the genomes of eighteen Dothideomycetes fungi.</title>
        <authorList>
            <person name="Ohm R.A."/>
            <person name="Feau N."/>
            <person name="Henrissat B."/>
            <person name="Schoch C.L."/>
            <person name="Horwitz B.A."/>
            <person name="Barry K.W."/>
            <person name="Condon B.J."/>
            <person name="Copeland A.C."/>
            <person name="Dhillon B."/>
            <person name="Glaser F."/>
            <person name="Hesse C.N."/>
            <person name="Kosti I."/>
            <person name="LaButti K."/>
            <person name="Lindquist E.A."/>
            <person name="Lucas S."/>
            <person name="Salamov A.A."/>
            <person name="Bradshaw R.E."/>
            <person name="Ciuffetti L."/>
            <person name="Hamelin R.C."/>
            <person name="Kema G.H.J."/>
            <person name="Lawrence C."/>
            <person name="Scott J.A."/>
            <person name="Spatafora J.W."/>
            <person name="Turgeon B.G."/>
            <person name="de Wit P.J.G.M."/>
            <person name="Zhong S."/>
            <person name="Goodwin S.B."/>
            <person name="Grigoriev I.V."/>
        </authorList>
    </citation>
    <scope>NUCLEOTIDE SEQUENCE [LARGE SCALE GENOMIC DNA]</scope>
    <source>
        <strain evidence="1 2">UAMH 10762</strain>
    </source>
</reference>
<dbReference type="KEGG" id="bcom:BAUCODRAFT_244892"/>
<gene>
    <name evidence="1" type="ORF">BAUCODRAFT_244892</name>
</gene>
<dbReference type="GeneID" id="19110184"/>
<dbReference type="AlphaFoldDB" id="M2MAQ9"/>
<dbReference type="Proteomes" id="UP000011761">
    <property type="component" value="Unassembled WGS sequence"/>
</dbReference>
<organism evidence="1 2">
    <name type="scientific">Baudoinia panamericana (strain UAMH 10762)</name>
    <name type="common">Angels' share fungus</name>
    <name type="synonym">Baudoinia compniacensis (strain UAMH 10762)</name>
    <dbReference type="NCBI Taxonomy" id="717646"/>
    <lineage>
        <taxon>Eukaryota</taxon>
        <taxon>Fungi</taxon>
        <taxon>Dikarya</taxon>
        <taxon>Ascomycota</taxon>
        <taxon>Pezizomycotina</taxon>
        <taxon>Dothideomycetes</taxon>
        <taxon>Dothideomycetidae</taxon>
        <taxon>Mycosphaerellales</taxon>
        <taxon>Teratosphaeriaceae</taxon>
        <taxon>Baudoinia</taxon>
    </lineage>
</organism>
<proteinExistence type="predicted"/>
<keyword evidence="2" id="KW-1185">Reference proteome</keyword>
<dbReference type="PROSITE" id="PS51257">
    <property type="entry name" value="PROKAR_LIPOPROTEIN"/>
    <property type="match status" value="1"/>
</dbReference>
<dbReference type="EMBL" id="KB445560">
    <property type="protein sequence ID" value="EMC93536.1"/>
    <property type="molecule type" value="Genomic_DNA"/>
</dbReference>
<sequence length="83" mass="9704">MNEMTKQHQPTPLSTTSFSCHALALLLTRPARPREVVSRIVGRRACERRRVFTLHNQEFSYSTNFACPLRLHTPTQPQMHRFL</sequence>
<dbReference type="RefSeq" id="XP_007679639.1">
    <property type="nucleotide sequence ID" value="XM_007681449.1"/>
</dbReference>
<evidence type="ECO:0000313" key="2">
    <source>
        <dbReference type="Proteomes" id="UP000011761"/>
    </source>
</evidence>
<name>M2MAQ9_BAUPA</name>
<evidence type="ECO:0000313" key="1">
    <source>
        <dbReference type="EMBL" id="EMC93536.1"/>
    </source>
</evidence>